<dbReference type="AlphaFoldDB" id="A0A2I1I5K8"/>
<evidence type="ECO:0000259" key="1">
    <source>
        <dbReference type="Pfam" id="PF12728"/>
    </source>
</evidence>
<dbReference type="EMBL" id="PKKJ01000003">
    <property type="protein sequence ID" value="PKY66407.1"/>
    <property type="molecule type" value="Genomic_DNA"/>
</dbReference>
<dbReference type="InterPro" id="IPR010093">
    <property type="entry name" value="SinI_DNA-bd"/>
</dbReference>
<protein>
    <recommendedName>
        <fullName evidence="1">Helix-turn-helix domain-containing protein</fullName>
    </recommendedName>
</protein>
<dbReference type="InterPro" id="IPR041657">
    <property type="entry name" value="HTH_17"/>
</dbReference>
<reference evidence="2 3" key="1">
    <citation type="submission" date="2017-12" db="EMBL/GenBank/DDBJ databases">
        <title>Phylogenetic diversity of female urinary microbiome.</title>
        <authorList>
            <person name="Thomas-White K."/>
            <person name="Wolfe A.J."/>
        </authorList>
    </citation>
    <scope>NUCLEOTIDE SEQUENCE [LARGE SCALE GENOMIC DNA]</scope>
    <source>
        <strain evidence="2 3">UMB0250</strain>
    </source>
</reference>
<dbReference type="RefSeq" id="WP_101627922.1">
    <property type="nucleotide sequence ID" value="NZ_JADMZU010000013.1"/>
</dbReference>
<gene>
    <name evidence="2" type="ORF">CYJ25_04040</name>
</gene>
<organism evidence="2 3">
    <name type="scientific">Schaalia turicensis</name>
    <dbReference type="NCBI Taxonomy" id="131111"/>
    <lineage>
        <taxon>Bacteria</taxon>
        <taxon>Bacillati</taxon>
        <taxon>Actinomycetota</taxon>
        <taxon>Actinomycetes</taxon>
        <taxon>Actinomycetales</taxon>
        <taxon>Actinomycetaceae</taxon>
        <taxon>Schaalia</taxon>
    </lineage>
</organism>
<dbReference type="NCBIfam" id="TIGR01764">
    <property type="entry name" value="excise"/>
    <property type="match status" value="1"/>
</dbReference>
<sequence>MKNLHQMHRNSKTIEVSERLLSTAEVARALQVSRNSVTGWISRGQITAIQLPSGQFRIPESEVTKVLEPLEMLGHRDSSPVGDSLQQAG</sequence>
<dbReference type="SUPFAM" id="SSF46955">
    <property type="entry name" value="Putative DNA-binding domain"/>
    <property type="match status" value="1"/>
</dbReference>
<accession>A0A2I1I5K8</accession>
<dbReference type="Proteomes" id="UP000234545">
    <property type="component" value="Unassembled WGS sequence"/>
</dbReference>
<dbReference type="Gene3D" id="1.10.1660.10">
    <property type="match status" value="1"/>
</dbReference>
<proteinExistence type="predicted"/>
<dbReference type="OrthoDB" id="515428at2"/>
<evidence type="ECO:0000313" key="3">
    <source>
        <dbReference type="Proteomes" id="UP000234545"/>
    </source>
</evidence>
<comment type="caution">
    <text evidence="2">The sequence shown here is derived from an EMBL/GenBank/DDBJ whole genome shotgun (WGS) entry which is preliminary data.</text>
</comment>
<feature type="domain" description="Helix-turn-helix" evidence="1">
    <location>
        <begin position="20"/>
        <end position="68"/>
    </location>
</feature>
<dbReference type="InterPro" id="IPR009061">
    <property type="entry name" value="DNA-bd_dom_put_sf"/>
</dbReference>
<name>A0A2I1I5K8_9ACTO</name>
<dbReference type="GO" id="GO:0003677">
    <property type="term" value="F:DNA binding"/>
    <property type="evidence" value="ECO:0007669"/>
    <property type="project" value="InterPro"/>
</dbReference>
<evidence type="ECO:0000313" key="2">
    <source>
        <dbReference type="EMBL" id="PKY66407.1"/>
    </source>
</evidence>
<dbReference type="Pfam" id="PF12728">
    <property type="entry name" value="HTH_17"/>
    <property type="match status" value="1"/>
</dbReference>